<dbReference type="AlphaFoldDB" id="A0A382H4N1"/>
<protein>
    <submittedName>
        <fullName evidence="1">Uncharacterized protein</fullName>
    </submittedName>
</protein>
<name>A0A382H4N1_9ZZZZ</name>
<feature type="non-terminal residue" evidence="1">
    <location>
        <position position="362"/>
    </location>
</feature>
<dbReference type="Pfam" id="PF13181">
    <property type="entry name" value="TPR_8"/>
    <property type="match status" value="1"/>
</dbReference>
<evidence type="ECO:0000313" key="1">
    <source>
        <dbReference type="EMBL" id="SVB82095.1"/>
    </source>
</evidence>
<dbReference type="PROSITE" id="PS50005">
    <property type="entry name" value="TPR"/>
    <property type="match status" value="1"/>
</dbReference>
<dbReference type="SMART" id="SM00028">
    <property type="entry name" value="TPR"/>
    <property type="match status" value="2"/>
</dbReference>
<gene>
    <name evidence="1" type="ORF">METZ01_LOCUS234949</name>
</gene>
<accession>A0A382H4N1</accession>
<dbReference type="EMBL" id="UINC01059086">
    <property type="protein sequence ID" value="SVB82095.1"/>
    <property type="molecule type" value="Genomic_DNA"/>
</dbReference>
<sequence>MNTSRRHNNLLKLWLTLLVLFPQYSISESLPKYHPLQEDRVAIERSNAAPQMSYNVNKKFEGVADRFGNKDLEGAMDSLKAMLGWNLSKYERAVVHQFMGFVYVQQNDVDAAIKAFKTCVDYNELSNSQHQGTVFNLASLYGSQEKWDLAIDSLMQFYKFEQDPAAESYIMAGIAYFQKGQPLKALPYIHIANQKAEKPKENWLQLELAILFINKRYDEAIGIVKQLATYWPDKEQYWETMAGAYMEMQKDTDALAALNLGYKNNAIDKEETLENLARLSFYLDIPYQAAEIMQNNMDSGLVEKNEENLRLLLGAWTSAREFDQAIEIIDTLALMLNDGTLYIQKAMLLNEKGDWSGIKDAA</sequence>
<dbReference type="InterPro" id="IPR011990">
    <property type="entry name" value="TPR-like_helical_dom_sf"/>
</dbReference>
<organism evidence="1">
    <name type="scientific">marine metagenome</name>
    <dbReference type="NCBI Taxonomy" id="408172"/>
    <lineage>
        <taxon>unclassified sequences</taxon>
        <taxon>metagenomes</taxon>
        <taxon>ecological metagenomes</taxon>
    </lineage>
</organism>
<dbReference type="InterPro" id="IPR019734">
    <property type="entry name" value="TPR_rpt"/>
</dbReference>
<dbReference type="Gene3D" id="1.25.40.10">
    <property type="entry name" value="Tetratricopeptide repeat domain"/>
    <property type="match status" value="2"/>
</dbReference>
<proteinExistence type="predicted"/>
<dbReference type="SUPFAM" id="SSF48452">
    <property type="entry name" value="TPR-like"/>
    <property type="match status" value="2"/>
</dbReference>
<reference evidence="1" key="1">
    <citation type="submission" date="2018-05" db="EMBL/GenBank/DDBJ databases">
        <authorList>
            <person name="Lanie J.A."/>
            <person name="Ng W.-L."/>
            <person name="Kazmierczak K.M."/>
            <person name="Andrzejewski T.M."/>
            <person name="Davidsen T.M."/>
            <person name="Wayne K.J."/>
            <person name="Tettelin H."/>
            <person name="Glass J.I."/>
            <person name="Rusch D."/>
            <person name="Podicherti R."/>
            <person name="Tsui H.-C.T."/>
            <person name="Winkler M.E."/>
        </authorList>
    </citation>
    <scope>NUCLEOTIDE SEQUENCE</scope>
</reference>